<name>A0A139X1C3_9CYAN</name>
<dbReference type="Pfam" id="PF00290">
    <property type="entry name" value="Trp_syntA"/>
    <property type="match status" value="1"/>
</dbReference>
<dbReference type="GO" id="GO:0004834">
    <property type="term" value="F:tryptophan synthase activity"/>
    <property type="evidence" value="ECO:0007669"/>
    <property type="project" value="UniProtKB-UniRule"/>
</dbReference>
<dbReference type="RefSeq" id="WP_017745904.1">
    <property type="nucleotide sequence ID" value="NZ_KQ976354.1"/>
</dbReference>
<comment type="function">
    <text evidence="8">The alpha subunit is responsible for the aldol cleavage of indoleglycerol phosphate to indole and glyceraldehyde 3-phosphate.</text>
</comment>
<dbReference type="InterPro" id="IPR002028">
    <property type="entry name" value="Trp_synthase_suA"/>
</dbReference>
<evidence type="ECO:0000256" key="8">
    <source>
        <dbReference type="HAMAP-Rule" id="MF_00131"/>
    </source>
</evidence>
<evidence type="ECO:0000256" key="3">
    <source>
        <dbReference type="ARBA" id="ARBA00022605"/>
    </source>
</evidence>
<dbReference type="NCBIfam" id="TIGR00262">
    <property type="entry name" value="trpA"/>
    <property type="match status" value="1"/>
</dbReference>
<dbReference type="InterPro" id="IPR013785">
    <property type="entry name" value="Aldolase_TIM"/>
</dbReference>
<keyword evidence="5 8" id="KW-0057">Aromatic amino acid biosynthesis</keyword>
<dbReference type="EC" id="4.2.1.20" evidence="8"/>
<evidence type="ECO:0000256" key="7">
    <source>
        <dbReference type="ARBA" id="ARBA00049047"/>
    </source>
</evidence>
<dbReference type="SUPFAM" id="SSF51366">
    <property type="entry name" value="Ribulose-phoshate binding barrel"/>
    <property type="match status" value="1"/>
</dbReference>
<comment type="caution">
    <text evidence="10">The sequence shown here is derived from an EMBL/GenBank/DDBJ whole genome shotgun (WGS) entry which is preliminary data.</text>
</comment>
<evidence type="ECO:0000256" key="6">
    <source>
        <dbReference type="ARBA" id="ARBA00023239"/>
    </source>
</evidence>
<evidence type="ECO:0000256" key="2">
    <source>
        <dbReference type="ARBA" id="ARBA00011270"/>
    </source>
</evidence>
<comment type="similarity">
    <text evidence="8 9">Belongs to the TrpA family.</text>
</comment>
<reference evidence="10 11" key="1">
    <citation type="journal article" date="2013" name="Genome Biol. Evol.">
        <title>Genomes of Stigonematalean cyanobacteria (subsection V) and the evolution of oxygenic photosynthesis from prokaryotes to plastids.</title>
        <authorList>
            <person name="Dagan T."/>
            <person name="Roettger M."/>
            <person name="Stucken K."/>
            <person name="Landan G."/>
            <person name="Koch R."/>
            <person name="Major P."/>
            <person name="Gould S.B."/>
            <person name="Goremykin V.V."/>
            <person name="Rippka R."/>
            <person name="Tandeau de Marsac N."/>
            <person name="Gugger M."/>
            <person name="Lockhart P.J."/>
            <person name="Allen J.F."/>
            <person name="Brune I."/>
            <person name="Maus I."/>
            <person name="Puhler A."/>
            <person name="Martin W.F."/>
        </authorList>
    </citation>
    <scope>NUCLEOTIDE SEQUENCE [LARGE SCALE GENOMIC DNA]</scope>
    <source>
        <strain evidence="10 11">PCC 7110</strain>
    </source>
</reference>
<keyword evidence="6 8" id="KW-0456">Lyase</keyword>
<gene>
    <name evidence="8" type="primary">trpA</name>
    <name evidence="10" type="ORF">WA1_35485</name>
</gene>
<keyword evidence="11" id="KW-1185">Reference proteome</keyword>
<dbReference type="Proteomes" id="UP000076925">
    <property type="component" value="Unassembled WGS sequence"/>
</dbReference>
<sequence>MKTLSPTTNLTTTLEKRIVETRRQKDILLMSHVVLGYPSFDSNRVAINSLVNAGVELIELQFPFSEPIADGPVLIKANQEAVTNGATVNECFQFAREITKKHSRTLFLIATYYNILFKYGVKKFIKSASKIGITGIIIPDLPPEEATEYVEICKNNDIAAIFLLTPKTRYSRIQQIAGMTSGMVYCVARAGVTGDRTHFSEDFDSYIQRVREATSLPIGVGFGIQTKEDIEYLKGRVDIAVIGTQAVKLLVDSGAQSLGEYMRGLRSETMSFMKL</sequence>
<dbReference type="UniPathway" id="UPA00035">
    <property type="reaction ID" value="UER00044"/>
</dbReference>
<organism evidence="10 11">
    <name type="scientific">Scytonema hofmannii PCC 7110</name>
    <dbReference type="NCBI Taxonomy" id="128403"/>
    <lineage>
        <taxon>Bacteria</taxon>
        <taxon>Bacillati</taxon>
        <taxon>Cyanobacteriota</taxon>
        <taxon>Cyanophyceae</taxon>
        <taxon>Nostocales</taxon>
        <taxon>Scytonemataceae</taxon>
        <taxon>Scytonema</taxon>
    </lineage>
</organism>
<evidence type="ECO:0000256" key="9">
    <source>
        <dbReference type="RuleBase" id="RU003662"/>
    </source>
</evidence>
<evidence type="ECO:0000313" key="11">
    <source>
        <dbReference type="Proteomes" id="UP000076925"/>
    </source>
</evidence>
<evidence type="ECO:0000256" key="1">
    <source>
        <dbReference type="ARBA" id="ARBA00004733"/>
    </source>
</evidence>
<dbReference type="GO" id="GO:0005829">
    <property type="term" value="C:cytosol"/>
    <property type="evidence" value="ECO:0007669"/>
    <property type="project" value="TreeGrafter"/>
</dbReference>
<dbReference type="CDD" id="cd04724">
    <property type="entry name" value="Tryptophan_synthase_alpha"/>
    <property type="match status" value="1"/>
</dbReference>
<feature type="active site" description="Proton acceptor" evidence="8">
    <location>
        <position position="70"/>
    </location>
</feature>
<evidence type="ECO:0000256" key="4">
    <source>
        <dbReference type="ARBA" id="ARBA00022822"/>
    </source>
</evidence>
<protein>
    <recommendedName>
        <fullName evidence="8">Tryptophan synthase alpha chain</fullName>
        <ecNumber evidence="8">4.2.1.20</ecNumber>
    </recommendedName>
</protein>
<feature type="active site" description="Proton acceptor" evidence="8">
    <location>
        <position position="59"/>
    </location>
</feature>
<dbReference type="InterPro" id="IPR018204">
    <property type="entry name" value="Trp_synthase_alpha_AS"/>
</dbReference>
<dbReference type="PANTHER" id="PTHR43406:SF1">
    <property type="entry name" value="TRYPTOPHAN SYNTHASE ALPHA CHAIN, CHLOROPLASTIC"/>
    <property type="match status" value="1"/>
</dbReference>
<dbReference type="HAMAP" id="MF_00131">
    <property type="entry name" value="Trp_synth_alpha"/>
    <property type="match status" value="1"/>
</dbReference>
<comment type="subunit">
    <text evidence="2 8">Tetramer of two alpha and two beta chains.</text>
</comment>
<dbReference type="STRING" id="128403.WA1_35485"/>
<dbReference type="PANTHER" id="PTHR43406">
    <property type="entry name" value="TRYPTOPHAN SYNTHASE, ALPHA CHAIN"/>
    <property type="match status" value="1"/>
</dbReference>
<dbReference type="AlphaFoldDB" id="A0A139X1C3"/>
<accession>A0A139X1C3</accession>
<dbReference type="EMBL" id="ANNX02000040">
    <property type="protein sequence ID" value="KYC38495.1"/>
    <property type="molecule type" value="Genomic_DNA"/>
</dbReference>
<evidence type="ECO:0000313" key="10">
    <source>
        <dbReference type="EMBL" id="KYC38495.1"/>
    </source>
</evidence>
<proteinExistence type="inferred from homology"/>
<comment type="catalytic activity">
    <reaction evidence="7 8">
        <text>(1S,2R)-1-C-(indol-3-yl)glycerol 3-phosphate + L-serine = D-glyceraldehyde 3-phosphate + L-tryptophan + H2O</text>
        <dbReference type="Rhea" id="RHEA:10532"/>
        <dbReference type="ChEBI" id="CHEBI:15377"/>
        <dbReference type="ChEBI" id="CHEBI:33384"/>
        <dbReference type="ChEBI" id="CHEBI:57912"/>
        <dbReference type="ChEBI" id="CHEBI:58866"/>
        <dbReference type="ChEBI" id="CHEBI:59776"/>
        <dbReference type="EC" id="4.2.1.20"/>
    </reaction>
</comment>
<comment type="pathway">
    <text evidence="1 8">Amino-acid biosynthesis; L-tryptophan biosynthesis; L-tryptophan from chorismate: step 5/5.</text>
</comment>
<dbReference type="OrthoDB" id="9804578at2"/>
<keyword evidence="4 8" id="KW-0822">Tryptophan biosynthesis</keyword>
<evidence type="ECO:0000256" key="5">
    <source>
        <dbReference type="ARBA" id="ARBA00023141"/>
    </source>
</evidence>
<dbReference type="InterPro" id="IPR011060">
    <property type="entry name" value="RibuloseP-bd_barrel"/>
</dbReference>
<dbReference type="PROSITE" id="PS00167">
    <property type="entry name" value="TRP_SYNTHASE_ALPHA"/>
    <property type="match status" value="1"/>
</dbReference>
<keyword evidence="3 8" id="KW-0028">Amino-acid biosynthesis</keyword>
<dbReference type="Gene3D" id="3.20.20.70">
    <property type="entry name" value="Aldolase class I"/>
    <property type="match status" value="1"/>
</dbReference>